<name>A0ABS7TI51_9BACT</name>
<dbReference type="Gene3D" id="3.40.50.150">
    <property type="entry name" value="Vaccinia Virus protein VP39"/>
    <property type="match status" value="1"/>
</dbReference>
<dbReference type="RefSeq" id="WP_224189651.1">
    <property type="nucleotide sequence ID" value="NZ_JAIRAU010000001.1"/>
</dbReference>
<dbReference type="InterPro" id="IPR010342">
    <property type="entry name" value="DUF938"/>
</dbReference>
<dbReference type="InterPro" id="IPR029063">
    <property type="entry name" value="SAM-dependent_MTases_sf"/>
</dbReference>
<gene>
    <name evidence="1" type="ORF">K7C98_01360</name>
</gene>
<dbReference type="SUPFAM" id="SSF53335">
    <property type="entry name" value="S-adenosyl-L-methionine-dependent methyltransferases"/>
    <property type="match status" value="1"/>
</dbReference>
<keyword evidence="2" id="KW-1185">Reference proteome</keyword>
<accession>A0ABS7TI51</accession>
<sequence>MQQSHARSSPAALRNRGVIAEVLARVLPPTGRVLEIASGTGEHAVYLAGAFPGVSWQPTDVAPEALASIAARVASEGPANLLPPLRLDVGAWPWPVTEAEAIVCINMIHIAPWAACEALMAGAARVLPSGAPLYLYGAIKRGGRHTAPSNAAFDADLRARDPAWGVRDEAEVTAAAAAHGLALAELVPMPSNNFSLVFRRS</sequence>
<reference evidence="1" key="1">
    <citation type="submission" date="2021-08" db="EMBL/GenBank/DDBJ databases">
        <authorList>
            <person name="Stevens D.C."/>
        </authorList>
    </citation>
    <scope>NUCLEOTIDE SEQUENCE</scope>
    <source>
        <strain evidence="1">DSM 53165</strain>
    </source>
</reference>
<dbReference type="PANTHER" id="PTHR20974">
    <property type="entry name" value="UPF0585 PROTEIN CG18661"/>
    <property type="match status" value="1"/>
</dbReference>
<organism evidence="1 2">
    <name type="scientific">Nannocystis pusilla</name>
    <dbReference type="NCBI Taxonomy" id="889268"/>
    <lineage>
        <taxon>Bacteria</taxon>
        <taxon>Pseudomonadati</taxon>
        <taxon>Myxococcota</taxon>
        <taxon>Polyangia</taxon>
        <taxon>Nannocystales</taxon>
        <taxon>Nannocystaceae</taxon>
        <taxon>Nannocystis</taxon>
    </lineage>
</organism>
<dbReference type="EMBL" id="JAIRAU010000001">
    <property type="protein sequence ID" value="MBZ5707889.1"/>
    <property type="molecule type" value="Genomic_DNA"/>
</dbReference>
<proteinExistence type="predicted"/>
<comment type="caution">
    <text evidence="1">The sequence shown here is derived from an EMBL/GenBank/DDBJ whole genome shotgun (WGS) entry which is preliminary data.</text>
</comment>
<evidence type="ECO:0000313" key="2">
    <source>
        <dbReference type="Proteomes" id="UP001139031"/>
    </source>
</evidence>
<dbReference type="PANTHER" id="PTHR20974:SF0">
    <property type="entry name" value="UPF0585 PROTEIN CG18661"/>
    <property type="match status" value="1"/>
</dbReference>
<dbReference type="Pfam" id="PF06080">
    <property type="entry name" value="DUF938"/>
    <property type="match status" value="1"/>
</dbReference>
<dbReference type="Proteomes" id="UP001139031">
    <property type="component" value="Unassembled WGS sequence"/>
</dbReference>
<protein>
    <submittedName>
        <fullName evidence="1">DUF938 domain-containing protein</fullName>
    </submittedName>
</protein>
<evidence type="ECO:0000313" key="1">
    <source>
        <dbReference type="EMBL" id="MBZ5707889.1"/>
    </source>
</evidence>